<sequence>MTEKEYYEKFIKLMSNIEKVYYICPYCKTKLDVTKEVTKIRDIIQYNLEGIYKHDHKCPNCKEIKQIYFMEYQEILNSYDINYFQKMKLKDYFEPSHFEFEENC</sequence>
<dbReference type="Proteomes" id="UP001211987">
    <property type="component" value="Unassembled WGS sequence"/>
</dbReference>
<organism evidence="1 2">
    <name type="scientific">Thomasclavelia ramosa</name>
    <dbReference type="NCBI Taxonomy" id="1547"/>
    <lineage>
        <taxon>Bacteria</taxon>
        <taxon>Bacillati</taxon>
        <taxon>Bacillota</taxon>
        <taxon>Erysipelotrichia</taxon>
        <taxon>Erysipelotrichales</taxon>
        <taxon>Coprobacillaceae</taxon>
        <taxon>Thomasclavelia</taxon>
    </lineage>
</organism>
<proteinExistence type="predicted"/>
<dbReference type="EMBL" id="JAQLKE010000056">
    <property type="protein sequence ID" value="MDB7085826.1"/>
    <property type="molecule type" value="Genomic_DNA"/>
</dbReference>
<protein>
    <submittedName>
        <fullName evidence="1">Uncharacterized protein</fullName>
    </submittedName>
</protein>
<accession>A0AB35IMK7</accession>
<evidence type="ECO:0000313" key="1">
    <source>
        <dbReference type="EMBL" id="MDB7085826.1"/>
    </source>
</evidence>
<name>A0AB35IMK7_9FIRM</name>
<reference evidence="1" key="1">
    <citation type="submission" date="2023-01" db="EMBL/GenBank/DDBJ databases">
        <title>Human gut microbiome strain richness.</title>
        <authorList>
            <person name="Chen-Liaw A."/>
        </authorList>
    </citation>
    <scope>NUCLEOTIDE SEQUENCE</scope>
    <source>
        <strain evidence="1">1001217st2_G6_1001217B_191108</strain>
    </source>
</reference>
<dbReference type="AlphaFoldDB" id="A0AB35IMK7"/>
<comment type="caution">
    <text evidence="1">The sequence shown here is derived from an EMBL/GenBank/DDBJ whole genome shotgun (WGS) entry which is preliminary data.</text>
</comment>
<evidence type="ECO:0000313" key="2">
    <source>
        <dbReference type="Proteomes" id="UP001211987"/>
    </source>
</evidence>
<dbReference type="RefSeq" id="WP_272019337.1">
    <property type="nucleotide sequence ID" value="NZ_JAQLKE010000056.1"/>
</dbReference>
<gene>
    <name evidence="1" type="ORF">PM738_18760</name>
</gene>